<dbReference type="Gramene" id="PNW78756">
    <property type="protein sequence ID" value="PNW78756"/>
    <property type="gene ID" value="CHLRE_09g389060v5"/>
</dbReference>
<feature type="region of interest" description="Disordered" evidence="1">
    <location>
        <begin position="710"/>
        <end position="736"/>
    </location>
</feature>
<feature type="region of interest" description="Disordered" evidence="1">
    <location>
        <begin position="26"/>
        <end position="56"/>
    </location>
</feature>
<accession>A0A2K3DE00</accession>
<dbReference type="InParanoid" id="A0A2K3DE00"/>
<feature type="region of interest" description="Disordered" evidence="1">
    <location>
        <begin position="140"/>
        <end position="380"/>
    </location>
</feature>
<feature type="compositionally biased region" description="Gly residues" evidence="1">
    <location>
        <begin position="236"/>
        <end position="250"/>
    </location>
</feature>
<evidence type="ECO:0000313" key="3">
    <source>
        <dbReference type="Proteomes" id="UP000006906"/>
    </source>
</evidence>
<proteinExistence type="predicted"/>
<feature type="compositionally biased region" description="Low complexity" evidence="1">
    <location>
        <begin position="304"/>
        <end position="359"/>
    </location>
</feature>
<dbReference type="EMBL" id="CM008970">
    <property type="protein sequence ID" value="PNW78756.1"/>
    <property type="molecule type" value="Genomic_DNA"/>
</dbReference>
<organism evidence="2 3">
    <name type="scientific">Chlamydomonas reinhardtii</name>
    <name type="common">Chlamydomonas smithii</name>
    <dbReference type="NCBI Taxonomy" id="3055"/>
    <lineage>
        <taxon>Eukaryota</taxon>
        <taxon>Viridiplantae</taxon>
        <taxon>Chlorophyta</taxon>
        <taxon>core chlorophytes</taxon>
        <taxon>Chlorophyceae</taxon>
        <taxon>CS clade</taxon>
        <taxon>Chlamydomonadales</taxon>
        <taxon>Chlamydomonadaceae</taxon>
        <taxon>Chlamydomonas</taxon>
    </lineage>
</organism>
<reference evidence="2 3" key="1">
    <citation type="journal article" date="2007" name="Science">
        <title>The Chlamydomonas genome reveals the evolution of key animal and plant functions.</title>
        <authorList>
            <person name="Merchant S.S."/>
            <person name="Prochnik S.E."/>
            <person name="Vallon O."/>
            <person name="Harris E.H."/>
            <person name="Karpowicz S.J."/>
            <person name="Witman G.B."/>
            <person name="Terry A."/>
            <person name="Salamov A."/>
            <person name="Fritz-Laylin L.K."/>
            <person name="Marechal-Drouard L."/>
            <person name="Marshall W.F."/>
            <person name="Qu L.H."/>
            <person name="Nelson D.R."/>
            <person name="Sanderfoot A.A."/>
            <person name="Spalding M.H."/>
            <person name="Kapitonov V.V."/>
            <person name="Ren Q."/>
            <person name="Ferris P."/>
            <person name="Lindquist E."/>
            <person name="Shapiro H."/>
            <person name="Lucas S.M."/>
            <person name="Grimwood J."/>
            <person name="Schmutz J."/>
            <person name="Cardol P."/>
            <person name="Cerutti H."/>
            <person name="Chanfreau G."/>
            <person name="Chen C.L."/>
            <person name="Cognat V."/>
            <person name="Croft M.T."/>
            <person name="Dent R."/>
            <person name="Dutcher S."/>
            <person name="Fernandez E."/>
            <person name="Fukuzawa H."/>
            <person name="Gonzalez-Ballester D."/>
            <person name="Gonzalez-Halphen D."/>
            <person name="Hallmann A."/>
            <person name="Hanikenne M."/>
            <person name="Hippler M."/>
            <person name="Inwood W."/>
            <person name="Jabbari K."/>
            <person name="Kalanon M."/>
            <person name="Kuras R."/>
            <person name="Lefebvre P.A."/>
            <person name="Lemaire S.D."/>
            <person name="Lobanov A.V."/>
            <person name="Lohr M."/>
            <person name="Manuell A."/>
            <person name="Meier I."/>
            <person name="Mets L."/>
            <person name="Mittag M."/>
            <person name="Mittelmeier T."/>
            <person name="Moroney J.V."/>
            <person name="Moseley J."/>
            <person name="Napoli C."/>
            <person name="Nedelcu A.M."/>
            <person name="Niyogi K."/>
            <person name="Novoselov S.V."/>
            <person name="Paulsen I.T."/>
            <person name="Pazour G."/>
            <person name="Purton S."/>
            <person name="Ral J.P."/>
            <person name="Riano-Pachon D.M."/>
            <person name="Riekhof W."/>
            <person name="Rymarquis L."/>
            <person name="Schroda M."/>
            <person name="Stern D."/>
            <person name="Umen J."/>
            <person name="Willows R."/>
            <person name="Wilson N."/>
            <person name="Zimmer S.L."/>
            <person name="Allmer J."/>
            <person name="Balk J."/>
            <person name="Bisova K."/>
            <person name="Chen C.J."/>
            <person name="Elias M."/>
            <person name="Gendler K."/>
            <person name="Hauser C."/>
            <person name="Lamb M.R."/>
            <person name="Ledford H."/>
            <person name="Long J.C."/>
            <person name="Minagawa J."/>
            <person name="Page M.D."/>
            <person name="Pan J."/>
            <person name="Pootakham W."/>
            <person name="Roje S."/>
            <person name="Rose A."/>
            <person name="Stahlberg E."/>
            <person name="Terauchi A.M."/>
            <person name="Yang P."/>
            <person name="Ball S."/>
            <person name="Bowler C."/>
            <person name="Dieckmann C.L."/>
            <person name="Gladyshev V.N."/>
            <person name="Green P."/>
            <person name="Jorgensen R."/>
            <person name="Mayfield S."/>
            <person name="Mueller-Roeber B."/>
            <person name="Rajamani S."/>
            <person name="Sayre R.T."/>
            <person name="Brokstein P."/>
            <person name="Dubchak I."/>
            <person name="Goodstein D."/>
            <person name="Hornick L."/>
            <person name="Huang Y.W."/>
            <person name="Jhaveri J."/>
            <person name="Luo Y."/>
            <person name="Martinez D."/>
            <person name="Ngau W.C."/>
            <person name="Otillar B."/>
            <person name="Poliakov A."/>
            <person name="Porter A."/>
            <person name="Szajkowski L."/>
            <person name="Werner G."/>
            <person name="Zhou K."/>
            <person name="Grigoriev I.V."/>
            <person name="Rokhsar D.S."/>
            <person name="Grossman A.R."/>
        </authorList>
    </citation>
    <scope>NUCLEOTIDE SEQUENCE [LARGE SCALE GENOMIC DNA]</scope>
    <source>
        <strain evidence="3">CC-503</strain>
    </source>
</reference>
<gene>
    <name evidence="2" type="ORF">CHLRE_09g389060v5</name>
</gene>
<feature type="compositionally biased region" description="Low complexity" evidence="1">
    <location>
        <begin position="712"/>
        <end position="732"/>
    </location>
</feature>
<feature type="region of interest" description="Disordered" evidence="1">
    <location>
        <begin position="516"/>
        <end position="548"/>
    </location>
</feature>
<feature type="compositionally biased region" description="Low complexity" evidence="1">
    <location>
        <begin position="516"/>
        <end position="539"/>
    </location>
</feature>
<evidence type="ECO:0000313" key="2">
    <source>
        <dbReference type="EMBL" id="PNW78756.1"/>
    </source>
</evidence>
<sequence length="921" mass="95442">MQALPQPCCWRVVSVEAIEGRLGQGGSTATALASGGPTNAAGAGQHTRSRQPSAPKAVSSGRVRACILLGCRLLTLQLLLAIHTAGVTVAASEAAAGSAGADGATAAGAPSALGAGPSWVPSSTAAVGLGQIAFVDQSDFPFKEQRRTRQRPLRGPTAQQLPATAGAVGGSGDDGDISTAEQADIGQQPSGYEHSSSSSSSSSRRRSLAGEAGAPSNTEREAGDDQGPADGDDGGDYGGSDEGQEEGGGAEAAAAASPPVLPAAAPTVVLPGTSASLGPTNPTAAGAEQAPVLHSQPQPAATTAGNSAPPGSVAGASASAPGAAGHAGSSSGGDNSSSSRSNGGSATGSSTGSSVSWSSRHAGSEHRAPQGTVSMVGCQAPPRPLPDNLFEEWQCKEFRKMCVDQQQFVSYDPRHYGPEAVPLPGYDVHEVVYNLPNPYGNGDKFKTGTALHVAPVEVRRAVPAEEACPDLQRPVFSACTHPLVLWQRYMFNVGETFESTIVGMYEAAVLAAANTTGGAGSSSRDSNHSGTSSSSDAGATSGGGGGGDGGGLDPALSLVVATPHGLRLPAYWQLLAGPFFRRQVTSLAEFSARLHVRQGGSGDAAAAAAAPQRSNATAEGLHVRCFERLTMCRVVKRKRYRTTAAGAHLLRHYRDRLPAVSDLFDVEGGDADTLKVVIASRSNATSRSFLNEKELLDACNRLDPGEAYRAASMNGTSSHSNSSSSSSSNGSSKRLQGARPVFRRLKCVPHVFGRNPMYDLSLAKSLDVLVATHGAAGYHSFFMSRGASFVEVLPLGFGAKWANVYYARMLELDKKVFYWAIYIRNSSNAEDSALQTWPTFRKAVRARERHVRLPWEALKHHLTAILQIGASPAAYKAAYAAGRHVISDGLKRLPHRPKVNDSGWVNYTAGEAVRQARLRLA</sequence>
<dbReference type="ExpressionAtlas" id="A0A2K3DE00">
    <property type="expression patterns" value="baseline"/>
</dbReference>
<dbReference type="AlphaFoldDB" id="A0A2K3DE00"/>
<dbReference type="KEGG" id="cre:CHLRE_09g389060v5"/>
<feature type="compositionally biased region" description="Polar residues" evidence="1">
    <location>
        <begin position="273"/>
        <end position="283"/>
    </location>
</feature>
<dbReference type="PANTHER" id="PTHR20961">
    <property type="entry name" value="GLYCOSYLTRANSFERASE"/>
    <property type="match status" value="1"/>
</dbReference>
<dbReference type="GO" id="GO:0016757">
    <property type="term" value="F:glycosyltransferase activity"/>
    <property type="evidence" value="ECO:0000318"/>
    <property type="project" value="GO_Central"/>
</dbReference>
<feature type="compositionally biased region" description="Low complexity" evidence="1">
    <location>
        <begin position="251"/>
        <end position="266"/>
    </location>
</feature>
<feature type="compositionally biased region" description="Low complexity" evidence="1">
    <location>
        <begin position="27"/>
        <end position="36"/>
    </location>
</feature>
<dbReference type="InterPro" id="IPR007657">
    <property type="entry name" value="Glycosyltransferase_61"/>
</dbReference>
<dbReference type="Proteomes" id="UP000006906">
    <property type="component" value="Chromosome 9"/>
</dbReference>
<keyword evidence="3" id="KW-1185">Reference proteome</keyword>
<dbReference type="PANTHER" id="PTHR20961:SF124">
    <property type="entry name" value="GLYCOSYLTRANSFERASE"/>
    <property type="match status" value="1"/>
</dbReference>
<name>A0A2K3DE00_CHLRE</name>
<feature type="compositionally biased region" description="Polar residues" evidence="1">
    <location>
        <begin position="179"/>
        <end position="194"/>
    </location>
</feature>
<evidence type="ECO:0000256" key="1">
    <source>
        <dbReference type="SAM" id="MobiDB-lite"/>
    </source>
</evidence>
<dbReference type="GeneID" id="5720604"/>
<dbReference type="RefSeq" id="XP_042921108.1">
    <property type="nucleotide sequence ID" value="XM_043065497.1"/>
</dbReference>
<dbReference type="OrthoDB" id="529273at2759"/>
<protein>
    <submittedName>
        <fullName evidence="2">Uncharacterized protein</fullName>
    </submittedName>
</protein>